<keyword evidence="1" id="KW-1133">Transmembrane helix</keyword>
<evidence type="ECO:0008006" key="4">
    <source>
        <dbReference type="Google" id="ProtNLM"/>
    </source>
</evidence>
<sequence length="197" mass="20435">MSTDPPATGFASRPGDVVIAGLVGLVLCCGAFLLGGLTGYVFFTARFPVCAGPYGDLTPWYEDLCRGTTFVGTVLSSGSVPALAVGGCYAVLLWRARGEPQATAAARTASGLLALAVGLVLFASATFLGSELALRWEWGLGSSHRRELAWVSVDDLPAPSQPGQALLMPGLLPGLVFALTATAAYALVLYLARRVRT</sequence>
<organism evidence="2 3">
    <name type="scientific">Thermobifida halotolerans</name>
    <dbReference type="NCBI Taxonomy" id="483545"/>
    <lineage>
        <taxon>Bacteria</taxon>
        <taxon>Bacillati</taxon>
        <taxon>Actinomycetota</taxon>
        <taxon>Actinomycetes</taxon>
        <taxon>Streptosporangiales</taxon>
        <taxon>Nocardiopsidaceae</taxon>
        <taxon>Thermobifida</taxon>
    </lineage>
</organism>
<keyword evidence="1" id="KW-0812">Transmembrane</keyword>
<reference evidence="2" key="1">
    <citation type="submission" date="2020-10" db="EMBL/GenBank/DDBJ databases">
        <title>De novo genome project of the cellulose decomposer Thermobifida halotolerans type strain.</title>
        <authorList>
            <person name="Nagy I."/>
            <person name="Horvath B."/>
            <person name="Kukolya J."/>
            <person name="Nagy I."/>
            <person name="Orsini M."/>
        </authorList>
    </citation>
    <scope>NUCLEOTIDE SEQUENCE</scope>
    <source>
        <strain evidence="2">DSM 44931</strain>
    </source>
</reference>
<keyword evidence="1" id="KW-0472">Membrane</keyword>
<feature type="transmembrane region" description="Helical" evidence="1">
    <location>
        <begin position="70"/>
        <end position="92"/>
    </location>
</feature>
<feature type="transmembrane region" description="Helical" evidence="1">
    <location>
        <begin position="171"/>
        <end position="192"/>
    </location>
</feature>
<dbReference type="Proteomes" id="UP000265719">
    <property type="component" value="Chromosome"/>
</dbReference>
<evidence type="ECO:0000313" key="2">
    <source>
        <dbReference type="EMBL" id="UOE20614.1"/>
    </source>
</evidence>
<evidence type="ECO:0000256" key="1">
    <source>
        <dbReference type="SAM" id="Phobius"/>
    </source>
</evidence>
<dbReference type="RefSeq" id="WP_068691975.1">
    <property type="nucleotide sequence ID" value="NZ_CP063196.1"/>
</dbReference>
<dbReference type="AlphaFoldDB" id="A0AA97LYU6"/>
<dbReference type="EMBL" id="CP063196">
    <property type="protein sequence ID" value="UOE20614.1"/>
    <property type="molecule type" value="Genomic_DNA"/>
</dbReference>
<protein>
    <recommendedName>
        <fullName evidence="4">DUF2567 domain-containing protein</fullName>
    </recommendedName>
</protein>
<keyword evidence="3" id="KW-1185">Reference proteome</keyword>
<proteinExistence type="predicted"/>
<feature type="transmembrane region" description="Helical" evidence="1">
    <location>
        <begin position="104"/>
        <end position="128"/>
    </location>
</feature>
<gene>
    <name evidence="2" type="ORF">NI17_005200</name>
</gene>
<accession>A0AA97LYU6</accession>
<evidence type="ECO:0000313" key="3">
    <source>
        <dbReference type="Proteomes" id="UP000265719"/>
    </source>
</evidence>
<dbReference type="KEGG" id="thao:NI17_005200"/>
<feature type="transmembrane region" description="Helical" evidence="1">
    <location>
        <begin position="17"/>
        <end position="43"/>
    </location>
</feature>
<name>A0AA97LYU6_9ACTN</name>